<accession>A0AAV6TCX0</accession>
<dbReference type="Pfam" id="PF05380">
    <property type="entry name" value="Peptidase_A17"/>
    <property type="match status" value="1"/>
</dbReference>
<evidence type="ECO:0000313" key="2">
    <source>
        <dbReference type="Proteomes" id="UP000827092"/>
    </source>
</evidence>
<evidence type="ECO:0000313" key="1">
    <source>
        <dbReference type="EMBL" id="KAG8155750.1"/>
    </source>
</evidence>
<comment type="caution">
    <text evidence="1">The sequence shown here is derived from an EMBL/GenBank/DDBJ whole genome shotgun (WGS) entry which is preliminary data.</text>
</comment>
<keyword evidence="2" id="KW-1185">Reference proteome</keyword>
<gene>
    <name evidence="1" type="ORF">JTE90_021035</name>
</gene>
<reference evidence="1 2" key="1">
    <citation type="journal article" date="2022" name="Nat. Ecol. Evol.">
        <title>A masculinizing supergene underlies an exaggerated male reproductive morph in a spider.</title>
        <authorList>
            <person name="Hendrickx F."/>
            <person name="De Corte Z."/>
            <person name="Sonet G."/>
            <person name="Van Belleghem S.M."/>
            <person name="Kostlbacher S."/>
            <person name="Vangestel C."/>
        </authorList>
    </citation>
    <scope>NUCLEOTIDE SEQUENCE [LARGE SCALE GENOMIC DNA]</scope>
    <source>
        <strain evidence="1">W744_W776</strain>
    </source>
</reference>
<dbReference type="AlphaFoldDB" id="A0AAV6TCX0"/>
<dbReference type="Proteomes" id="UP000827092">
    <property type="component" value="Unassembled WGS sequence"/>
</dbReference>
<proteinExistence type="predicted"/>
<dbReference type="EMBL" id="JAFNEN010006727">
    <property type="protein sequence ID" value="KAG8155750.1"/>
    <property type="molecule type" value="Genomic_DNA"/>
</dbReference>
<dbReference type="InterPro" id="IPR008042">
    <property type="entry name" value="Retrotrans_Pao"/>
</dbReference>
<sequence>MRGKKQRFLILGRFDVWQRKSKKIPLNPKQKKVTTALRTWWIYSAQVGQQLHTSLEGTRRNPNNYQILKKSTMPRHVKILGLLGKPKPRTAKLQGKYFAHYNIPKKGTVLSDIRKFYAPTWLDSPILFSGQDFGARLWLTGLNWDEKLPAEFSHQEG</sequence>
<organism evidence="1 2">
    <name type="scientific">Oedothorax gibbosus</name>
    <dbReference type="NCBI Taxonomy" id="931172"/>
    <lineage>
        <taxon>Eukaryota</taxon>
        <taxon>Metazoa</taxon>
        <taxon>Ecdysozoa</taxon>
        <taxon>Arthropoda</taxon>
        <taxon>Chelicerata</taxon>
        <taxon>Arachnida</taxon>
        <taxon>Araneae</taxon>
        <taxon>Araneomorphae</taxon>
        <taxon>Entelegynae</taxon>
        <taxon>Araneoidea</taxon>
        <taxon>Linyphiidae</taxon>
        <taxon>Erigoninae</taxon>
        <taxon>Oedothorax</taxon>
    </lineage>
</organism>
<protein>
    <submittedName>
        <fullName evidence="1">Uncharacterized protein</fullName>
    </submittedName>
</protein>
<name>A0AAV6TCX0_9ARAC</name>